<evidence type="ECO:0000313" key="5">
    <source>
        <dbReference type="Proteomes" id="UP001386955"/>
    </source>
</evidence>
<evidence type="ECO:0000313" key="4">
    <source>
        <dbReference type="EMBL" id="KAK7381109.1"/>
    </source>
</evidence>
<reference evidence="4 5" key="1">
    <citation type="submission" date="2024-01" db="EMBL/GenBank/DDBJ databases">
        <title>The genomes of 5 underutilized Papilionoideae crops provide insights into root nodulation and disease resistanc.</title>
        <authorList>
            <person name="Jiang F."/>
        </authorList>
    </citation>
    <scope>NUCLEOTIDE SEQUENCE [LARGE SCALE GENOMIC DNA]</scope>
    <source>
        <strain evidence="4">DUOXIRENSHENG_FW03</strain>
        <tissue evidence="4">Leaves</tissue>
    </source>
</reference>
<sequence>MALRNLCNIPRFFSIPHSSYSTFLFSHTPHSSSSLLYSIGCSTFCSPKHPFASSSTFPSNIDNGYMSFNDLHFHTRMYFCTYMNTPYRGKRKPHATSEQVSQIIALIRGDVDDLRSMLNNMSVSLSDASFAYIFQTLASERVSALKFFDWLKGSHPDFCFDPDIVSLFINNCGLLGNYEAMVPVLREFGLKKVFLGMKAFGFLLDSGLDKASCMECVEKVMAVFNKVGGVYPSCGVQLLIEMFGLSGSFEMAEFVIRKAGRKEKHYHVLMKIMCKRGDCERVGGLVKDMKRSGCDVNASTYNLLLSCLCKNGKIDEAWQVLEAMEKNSLTDMHSFGTLINFLCNRCQFDLVLKLLDRMTLKGIEPSILTHAAVIKSYFESGKYEEAHEYVIGFADKRSYSSNANYSLLATLHLKNGNLLLACKVLSDMMDKGLKPNFSSYKKIMKHLEKKHEKDLSSELLRKYSSFAEK</sequence>
<dbReference type="PROSITE" id="PS51375">
    <property type="entry name" value="PPR"/>
    <property type="match status" value="2"/>
</dbReference>
<dbReference type="Pfam" id="PF01535">
    <property type="entry name" value="PPR"/>
    <property type="match status" value="1"/>
</dbReference>
<evidence type="ECO:0000256" key="2">
    <source>
        <dbReference type="ARBA" id="ARBA00022737"/>
    </source>
</evidence>
<keyword evidence="5" id="KW-1185">Reference proteome</keyword>
<proteinExistence type="inferred from homology"/>
<organism evidence="4 5">
    <name type="scientific">Psophocarpus tetragonolobus</name>
    <name type="common">Winged bean</name>
    <name type="synonym">Dolichos tetragonolobus</name>
    <dbReference type="NCBI Taxonomy" id="3891"/>
    <lineage>
        <taxon>Eukaryota</taxon>
        <taxon>Viridiplantae</taxon>
        <taxon>Streptophyta</taxon>
        <taxon>Embryophyta</taxon>
        <taxon>Tracheophyta</taxon>
        <taxon>Spermatophyta</taxon>
        <taxon>Magnoliopsida</taxon>
        <taxon>eudicotyledons</taxon>
        <taxon>Gunneridae</taxon>
        <taxon>Pentapetalae</taxon>
        <taxon>rosids</taxon>
        <taxon>fabids</taxon>
        <taxon>Fabales</taxon>
        <taxon>Fabaceae</taxon>
        <taxon>Papilionoideae</taxon>
        <taxon>50 kb inversion clade</taxon>
        <taxon>NPAAA clade</taxon>
        <taxon>indigoferoid/millettioid clade</taxon>
        <taxon>Phaseoleae</taxon>
        <taxon>Psophocarpus</taxon>
    </lineage>
</organism>
<dbReference type="EMBL" id="JAYMYS010000009">
    <property type="protein sequence ID" value="KAK7381109.1"/>
    <property type="molecule type" value="Genomic_DNA"/>
</dbReference>
<protein>
    <recommendedName>
        <fullName evidence="6">Pentatricopeptide repeat-containing protein</fullName>
    </recommendedName>
</protein>
<dbReference type="Gene3D" id="1.25.40.10">
    <property type="entry name" value="Tetratricopeptide repeat domain"/>
    <property type="match status" value="2"/>
</dbReference>
<comment type="caution">
    <text evidence="4">The sequence shown here is derived from an EMBL/GenBank/DDBJ whole genome shotgun (WGS) entry which is preliminary data.</text>
</comment>
<dbReference type="InterPro" id="IPR011990">
    <property type="entry name" value="TPR-like_helical_dom_sf"/>
</dbReference>
<dbReference type="PANTHER" id="PTHR47936">
    <property type="entry name" value="PPR_LONG DOMAIN-CONTAINING PROTEIN"/>
    <property type="match status" value="1"/>
</dbReference>
<keyword evidence="2" id="KW-0677">Repeat</keyword>
<dbReference type="AlphaFoldDB" id="A0AAN9RQ96"/>
<comment type="similarity">
    <text evidence="1">Belongs to the PPR family. P subfamily.</text>
</comment>
<evidence type="ECO:0000256" key="3">
    <source>
        <dbReference type="PROSITE-ProRule" id="PRU00708"/>
    </source>
</evidence>
<evidence type="ECO:0000256" key="1">
    <source>
        <dbReference type="ARBA" id="ARBA00007626"/>
    </source>
</evidence>
<dbReference type="Pfam" id="PF13041">
    <property type="entry name" value="PPR_2"/>
    <property type="match status" value="1"/>
</dbReference>
<evidence type="ECO:0008006" key="6">
    <source>
        <dbReference type="Google" id="ProtNLM"/>
    </source>
</evidence>
<name>A0AAN9RQ96_PSOTE</name>
<feature type="repeat" description="PPR" evidence="3">
    <location>
        <begin position="297"/>
        <end position="331"/>
    </location>
</feature>
<dbReference type="PANTHER" id="PTHR47936:SF3">
    <property type="entry name" value="PENTACOTRIPEPTIDE-REPEAT REGION OF PRORP DOMAIN-CONTAINING PROTEIN"/>
    <property type="match status" value="1"/>
</dbReference>
<gene>
    <name evidence="4" type="ORF">VNO78_33633</name>
</gene>
<accession>A0AAN9RQ96</accession>
<dbReference type="NCBIfam" id="TIGR00756">
    <property type="entry name" value="PPR"/>
    <property type="match status" value="3"/>
</dbReference>
<dbReference type="Pfam" id="PF13812">
    <property type="entry name" value="PPR_3"/>
    <property type="match status" value="1"/>
</dbReference>
<feature type="repeat" description="PPR" evidence="3">
    <location>
        <begin position="401"/>
        <end position="435"/>
    </location>
</feature>
<dbReference type="InterPro" id="IPR002885">
    <property type="entry name" value="PPR_rpt"/>
</dbReference>
<dbReference type="Proteomes" id="UP001386955">
    <property type="component" value="Unassembled WGS sequence"/>
</dbReference>